<dbReference type="PANTHER" id="PTHR42832">
    <property type="entry name" value="AMINO ACID AMINOTRANSFERASE"/>
    <property type="match status" value="1"/>
</dbReference>
<name>A0A518B3Y4_9BACT</name>
<comment type="cofactor">
    <cofactor evidence="1">
        <name>pyridoxal 5'-phosphate</name>
        <dbReference type="ChEBI" id="CHEBI:597326"/>
    </cofactor>
</comment>
<dbReference type="Proteomes" id="UP000317093">
    <property type="component" value="Chromosome"/>
</dbReference>
<reference evidence="5 6" key="1">
    <citation type="submission" date="2019-02" db="EMBL/GenBank/DDBJ databases">
        <title>Deep-cultivation of Planctomycetes and their phenomic and genomic characterization uncovers novel biology.</title>
        <authorList>
            <person name="Wiegand S."/>
            <person name="Jogler M."/>
            <person name="Boedeker C."/>
            <person name="Pinto D."/>
            <person name="Vollmers J."/>
            <person name="Rivas-Marin E."/>
            <person name="Kohn T."/>
            <person name="Peeters S.H."/>
            <person name="Heuer A."/>
            <person name="Rast P."/>
            <person name="Oberbeckmann S."/>
            <person name="Bunk B."/>
            <person name="Jeske O."/>
            <person name="Meyerdierks A."/>
            <person name="Storesund J.E."/>
            <person name="Kallscheuer N."/>
            <person name="Luecker S."/>
            <person name="Lage O.M."/>
            <person name="Pohl T."/>
            <person name="Merkel B.J."/>
            <person name="Hornburger P."/>
            <person name="Mueller R.-W."/>
            <person name="Bruemmer F."/>
            <person name="Labrenz M."/>
            <person name="Spormann A.M."/>
            <person name="Op den Camp H."/>
            <person name="Overmann J."/>
            <person name="Amann R."/>
            <person name="Jetten M.S.M."/>
            <person name="Mascher T."/>
            <person name="Medema M.H."/>
            <person name="Devos D.P."/>
            <person name="Kaster A.-K."/>
            <person name="Ovreas L."/>
            <person name="Rohde M."/>
            <person name="Galperin M.Y."/>
            <person name="Jogler C."/>
        </authorList>
    </citation>
    <scope>NUCLEOTIDE SEQUENCE [LARGE SCALE GENOMIC DNA]</scope>
    <source>
        <strain evidence="5 6">Pan216</strain>
    </source>
</reference>
<dbReference type="EMBL" id="CP036279">
    <property type="protein sequence ID" value="QDU61687.1"/>
    <property type="molecule type" value="Genomic_DNA"/>
</dbReference>
<keyword evidence="5" id="KW-0670">Pyruvate</keyword>
<dbReference type="RefSeq" id="WP_145258247.1">
    <property type="nucleotide sequence ID" value="NZ_CP036279.1"/>
</dbReference>
<dbReference type="InterPro" id="IPR015422">
    <property type="entry name" value="PyrdxlP-dep_Trfase_small"/>
</dbReference>
<dbReference type="GO" id="GO:0030170">
    <property type="term" value="F:pyridoxal phosphate binding"/>
    <property type="evidence" value="ECO:0007669"/>
    <property type="project" value="InterPro"/>
</dbReference>
<dbReference type="Gene3D" id="3.40.640.10">
    <property type="entry name" value="Type I PLP-dependent aspartate aminotransferase-like (Major domain)"/>
    <property type="match status" value="1"/>
</dbReference>
<dbReference type="InterPro" id="IPR015421">
    <property type="entry name" value="PyrdxlP-dep_Trfase_major"/>
</dbReference>
<protein>
    <submittedName>
        <fullName evidence="5">Glutamate-pyruvate aminotransferase AlaC</fullName>
        <ecNumber evidence="5">2.6.1.2</ecNumber>
    </submittedName>
</protein>
<keyword evidence="2 5" id="KW-0032">Aminotransferase</keyword>
<proteinExistence type="predicted"/>
<evidence type="ECO:0000259" key="4">
    <source>
        <dbReference type="Pfam" id="PF00155"/>
    </source>
</evidence>
<organism evidence="5 6">
    <name type="scientific">Kolteria novifilia</name>
    <dbReference type="NCBI Taxonomy" id="2527975"/>
    <lineage>
        <taxon>Bacteria</taxon>
        <taxon>Pseudomonadati</taxon>
        <taxon>Planctomycetota</taxon>
        <taxon>Planctomycetia</taxon>
        <taxon>Kolteriales</taxon>
        <taxon>Kolteriaceae</taxon>
        <taxon>Kolteria</taxon>
    </lineage>
</organism>
<dbReference type="AlphaFoldDB" id="A0A518B3Y4"/>
<evidence type="ECO:0000313" key="5">
    <source>
        <dbReference type="EMBL" id="QDU61687.1"/>
    </source>
</evidence>
<dbReference type="Pfam" id="PF00155">
    <property type="entry name" value="Aminotran_1_2"/>
    <property type="match status" value="1"/>
</dbReference>
<dbReference type="CDD" id="cd00609">
    <property type="entry name" value="AAT_like"/>
    <property type="match status" value="1"/>
</dbReference>
<keyword evidence="3 5" id="KW-0808">Transferase</keyword>
<evidence type="ECO:0000256" key="3">
    <source>
        <dbReference type="ARBA" id="ARBA00022679"/>
    </source>
</evidence>
<evidence type="ECO:0000256" key="2">
    <source>
        <dbReference type="ARBA" id="ARBA00022576"/>
    </source>
</evidence>
<dbReference type="InterPro" id="IPR015424">
    <property type="entry name" value="PyrdxlP-dep_Trfase"/>
</dbReference>
<dbReference type="Gene3D" id="3.90.1150.10">
    <property type="entry name" value="Aspartate Aminotransferase, domain 1"/>
    <property type="match status" value="1"/>
</dbReference>
<sequence>MEKHEGDKLDEIDRLEPGHQFDVPVADRVLRLPPYLLGRINEQKYRKRREGIDIIDLGMGNPTDPPDPKIVQKLCEAVADPRNSRYSASAGIFNLRREVAIRYEKRFGVSLDPHKEVLATIGSKEGFSHMCLALMGPGDTCIVPAPSFPIHVYSPALASANVLQLEVTQPAKFLDQVAHICETLHPKPKVVIVNFPHNPSTTVVDREFYVELVALAKRFGFLILSDFAYADVCFDGYEAPSFLSVPGAKEVGVEFITMSKGYNMAGWRIGFCAGNAEMVRALATIKGYYDYGIFQAVQIAAIIALRHGEEARLEQSRIYQSRRDTLLRGLERGGWEVEIPKAGMFVWARVPLPWREKMGTMDLATKLLDEAEVAVSPGAAFGPAGETYLRMAFVEKEQRLQQAMRQINRCLRGESVGSKA</sequence>
<accession>A0A518B3Y4</accession>
<dbReference type="GO" id="GO:0004021">
    <property type="term" value="F:L-alanine:2-oxoglutarate aminotransferase activity"/>
    <property type="evidence" value="ECO:0007669"/>
    <property type="project" value="UniProtKB-EC"/>
</dbReference>
<gene>
    <name evidence="5" type="primary">alaC</name>
    <name evidence="5" type="ORF">Pan216_25490</name>
</gene>
<evidence type="ECO:0000313" key="6">
    <source>
        <dbReference type="Proteomes" id="UP000317093"/>
    </source>
</evidence>
<evidence type="ECO:0000256" key="1">
    <source>
        <dbReference type="ARBA" id="ARBA00001933"/>
    </source>
</evidence>
<dbReference type="OrthoDB" id="231967at2"/>
<dbReference type="InterPro" id="IPR050881">
    <property type="entry name" value="LL-DAP_aminotransferase"/>
</dbReference>
<dbReference type="InterPro" id="IPR004839">
    <property type="entry name" value="Aminotransferase_I/II_large"/>
</dbReference>
<dbReference type="KEGG" id="knv:Pan216_25490"/>
<feature type="domain" description="Aminotransferase class I/classII large" evidence="4">
    <location>
        <begin position="53"/>
        <end position="406"/>
    </location>
</feature>
<dbReference type="EC" id="2.6.1.2" evidence="5"/>
<keyword evidence="6" id="KW-1185">Reference proteome</keyword>
<dbReference type="PANTHER" id="PTHR42832:SF1">
    <property type="entry name" value="GLUTAMATE-PYRUVATE AMINOTRANSFERASE ALAC"/>
    <property type="match status" value="1"/>
</dbReference>
<dbReference type="SUPFAM" id="SSF53383">
    <property type="entry name" value="PLP-dependent transferases"/>
    <property type="match status" value="1"/>
</dbReference>